<dbReference type="SUPFAM" id="SSF54373">
    <property type="entry name" value="FAD-linked reductases, C-terminal domain"/>
    <property type="match status" value="1"/>
</dbReference>
<keyword evidence="2" id="KW-0285">Flavoprotein</keyword>
<evidence type="ECO:0000256" key="4">
    <source>
        <dbReference type="ARBA" id="ARBA00023002"/>
    </source>
</evidence>
<gene>
    <name evidence="6" type="primary">solA</name>
    <name evidence="6" type="ORF">GCM10011391_00950</name>
</gene>
<evidence type="ECO:0000259" key="5">
    <source>
        <dbReference type="Pfam" id="PF01266"/>
    </source>
</evidence>
<keyword evidence="4" id="KW-0560">Oxidoreductase</keyword>
<proteinExistence type="predicted"/>
<dbReference type="SUPFAM" id="SSF51905">
    <property type="entry name" value="FAD/NAD(P)-binding domain"/>
    <property type="match status" value="1"/>
</dbReference>
<accession>A0A8J2VJR3</accession>
<reference evidence="6" key="2">
    <citation type="submission" date="2020-09" db="EMBL/GenBank/DDBJ databases">
        <authorList>
            <person name="Sun Q."/>
            <person name="Zhou Y."/>
        </authorList>
    </citation>
    <scope>NUCLEOTIDE SEQUENCE</scope>
    <source>
        <strain evidence="6">CGMCC 1.15371</strain>
    </source>
</reference>
<evidence type="ECO:0000313" key="7">
    <source>
        <dbReference type="Proteomes" id="UP000628775"/>
    </source>
</evidence>
<evidence type="ECO:0000256" key="3">
    <source>
        <dbReference type="ARBA" id="ARBA00022827"/>
    </source>
</evidence>
<dbReference type="EMBL" id="BMIR01000001">
    <property type="protein sequence ID" value="GGE26432.1"/>
    <property type="molecule type" value="Genomic_DNA"/>
</dbReference>
<sequence>MTTNVYDCIIVGAGTMGLAAGAFLAKSGIKPLMIDAFHPPHTHGSHHGETRMIRHAYGEGRQYVKLVQRAQELWEDLEAAVPYKIFEKTGVLGLGPKHSPFLQETIEAAAKYDLSLDIMSAQGIMQKWPGITVPEHFIGCLESDSGVLFSEHCLKAYKEIALANGAELIGGEPVVDIDFNGHPIKVTTKNSHYYGEKVIITAGAWTAKLLKPLNLPIQTIRKVFGWFEAPESLYAADAFPSFYVDEGTRMFYGFPALNKTGLKIGRTDGGQPIDPNQHKQNFGSHNSDEKELRECLQAYLPQANGSLLNGRTCLQTRSIDSHFIIDEHPDQHNMLIATGFSGHGFKFASVLGEALSEWVLHGATQHDLSLFSLERFSSNEKRNLT</sequence>
<dbReference type="InterPro" id="IPR036188">
    <property type="entry name" value="FAD/NAD-bd_sf"/>
</dbReference>
<dbReference type="NCBIfam" id="NF008425">
    <property type="entry name" value="PRK11259.1"/>
    <property type="match status" value="1"/>
</dbReference>
<evidence type="ECO:0000256" key="2">
    <source>
        <dbReference type="ARBA" id="ARBA00022630"/>
    </source>
</evidence>
<dbReference type="RefSeq" id="WP_188687782.1">
    <property type="nucleotide sequence ID" value="NZ_BMIR01000001.1"/>
</dbReference>
<comment type="caution">
    <text evidence="6">The sequence shown here is derived from an EMBL/GenBank/DDBJ whole genome shotgun (WGS) entry which is preliminary data.</text>
</comment>
<dbReference type="Proteomes" id="UP000628775">
    <property type="component" value="Unassembled WGS sequence"/>
</dbReference>
<reference evidence="6" key="1">
    <citation type="journal article" date="2014" name="Int. J. Syst. Evol. Microbiol.">
        <title>Complete genome sequence of Corynebacterium casei LMG S-19264T (=DSM 44701T), isolated from a smear-ripened cheese.</title>
        <authorList>
            <consortium name="US DOE Joint Genome Institute (JGI-PGF)"/>
            <person name="Walter F."/>
            <person name="Albersmeier A."/>
            <person name="Kalinowski J."/>
            <person name="Ruckert C."/>
        </authorList>
    </citation>
    <scope>NUCLEOTIDE SEQUENCE</scope>
    <source>
        <strain evidence="6">CGMCC 1.15371</strain>
    </source>
</reference>
<dbReference type="PANTHER" id="PTHR10961:SF7">
    <property type="entry name" value="FAD DEPENDENT OXIDOREDUCTASE DOMAIN-CONTAINING PROTEIN"/>
    <property type="match status" value="1"/>
</dbReference>
<dbReference type="GO" id="GO:0050660">
    <property type="term" value="F:flavin adenine dinucleotide binding"/>
    <property type="evidence" value="ECO:0007669"/>
    <property type="project" value="InterPro"/>
</dbReference>
<feature type="domain" description="FAD dependent oxidoreductase" evidence="5">
    <location>
        <begin position="7"/>
        <end position="358"/>
    </location>
</feature>
<dbReference type="Pfam" id="PF01266">
    <property type="entry name" value="DAO"/>
    <property type="match status" value="1"/>
</dbReference>
<evidence type="ECO:0000256" key="1">
    <source>
        <dbReference type="ARBA" id="ARBA00001974"/>
    </source>
</evidence>
<evidence type="ECO:0000313" key="6">
    <source>
        <dbReference type="EMBL" id="GGE26432.1"/>
    </source>
</evidence>
<keyword evidence="7" id="KW-1185">Reference proteome</keyword>
<dbReference type="GO" id="GO:0008115">
    <property type="term" value="F:sarcosine oxidase activity"/>
    <property type="evidence" value="ECO:0007669"/>
    <property type="project" value="TreeGrafter"/>
</dbReference>
<dbReference type="AlphaFoldDB" id="A0A8J2VJR3"/>
<comment type="cofactor">
    <cofactor evidence="1">
        <name>FAD</name>
        <dbReference type="ChEBI" id="CHEBI:57692"/>
    </cofactor>
</comment>
<dbReference type="InterPro" id="IPR006076">
    <property type="entry name" value="FAD-dep_OxRdtase"/>
</dbReference>
<protein>
    <submittedName>
        <fullName evidence="6">N-methyl-L-tryptophan oxidase</fullName>
    </submittedName>
</protein>
<dbReference type="InterPro" id="IPR045170">
    <property type="entry name" value="MTOX"/>
</dbReference>
<dbReference type="Gene3D" id="3.30.9.10">
    <property type="entry name" value="D-Amino Acid Oxidase, subunit A, domain 2"/>
    <property type="match status" value="1"/>
</dbReference>
<name>A0A8J2VJR3_9BACL</name>
<keyword evidence="3" id="KW-0274">FAD</keyword>
<organism evidence="6 7">
    <name type="scientific">Pullulanibacillus camelliae</name>
    <dbReference type="NCBI Taxonomy" id="1707096"/>
    <lineage>
        <taxon>Bacteria</taxon>
        <taxon>Bacillati</taxon>
        <taxon>Bacillota</taxon>
        <taxon>Bacilli</taxon>
        <taxon>Bacillales</taxon>
        <taxon>Sporolactobacillaceae</taxon>
        <taxon>Pullulanibacillus</taxon>
    </lineage>
</organism>
<dbReference type="Gene3D" id="3.50.50.60">
    <property type="entry name" value="FAD/NAD(P)-binding domain"/>
    <property type="match status" value="1"/>
</dbReference>
<dbReference type="GO" id="GO:0005829">
    <property type="term" value="C:cytosol"/>
    <property type="evidence" value="ECO:0007669"/>
    <property type="project" value="TreeGrafter"/>
</dbReference>
<dbReference type="PANTHER" id="PTHR10961">
    <property type="entry name" value="PEROXISOMAL SARCOSINE OXIDASE"/>
    <property type="match status" value="1"/>
</dbReference>